<reference evidence="1 2" key="1">
    <citation type="submission" date="2020-12" db="EMBL/GenBank/DDBJ databases">
        <title>Metabolic potential, ecology and presence of endohyphal bacteria is reflected in genomic diversity of Mucoromycotina.</title>
        <authorList>
            <person name="Muszewska A."/>
            <person name="Okrasinska A."/>
            <person name="Steczkiewicz K."/>
            <person name="Drgas O."/>
            <person name="Orlowska M."/>
            <person name="Perlinska-Lenart U."/>
            <person name="Aleksandrzak-Piekarczyk T."/>
            <person name="Szatraj K."/>
            <person name="Zielenkiewicz U."/>
            <person name="Pilsyk S."/>
            <person name="Malc E."/>
            <person name="Mieczkowski P."/>
            <person name="Kruszewska J.S."/>
            <person name="Biernat P."/>
            <person name="Pawlowska J."/>
        </authorList>
    </citation>
    <scope>NUCLEOTIDE SEQUENCE [LARGE SCALE GENOMIC DNA]</scope>
    <source>
        <strain evidence="1 2">CBS 142.35</strain>
    </source>
</reference>
<dbReference type="Proteomes" id="UP000646827">
    <property type="component" value="Unassembled WGS sequence"/>
</dbReference>
<dbReference type="OrthoDB" id="2277233at2759"/>
<sequence>MSSNTNSQLREFSGVSDQNPLGWLRHIDHLCHGVGLTDVEAILVASSHMTGQAELWWDSVENKMTSWSTFDQAFHKHFAAFLQERW</sequence>
<proteinExistence type="predicted"/>
<keyword evidence="2" id="KW-1185">Reference proteome</keyword>
<evidence type="ECO:0000313" key="2">
    <source>
        <dbReference type="Proteomes" id="UP000646827"/>
    </source>
</evidence>
<evidence type="ECO:0000313" key="1">
    <source>
        <dbReference type="EMBL" id="KAG2207823.1"/>
    </source>
</evidence>
<accession>A0A8H7RDP9</accession>
<comment type="caution">
    <text evidence="1">The sequence shown here is derived from an EMBL/GenBank/DDBJ whole genome shotgun (WGS) entry which is preliminary data.</text>
</comment>
<dbReference type="AlphaFoldDB" id="A0A8H7RDP9"/>
<protein>
    <recommendedName>
        <fullName evidence="3">Retrotransposon gag domain-containing protein</fullName>
    </recommendedName>
</protein>
<gene>
    <name evidence="1" type="ORF">INT45_003507</name>
</gene>
<name>A0A8H7RDP9_9FUNG</name>
<evidence type="ECO:0008006" key="3">
    <source>
        <dbReference type="Google" id="ProtNLM"/>
    </source>
</evidence>
<organism evidence="1 2">
    <name type="scientific">Circinella minor</name>
    <dbReference type="NCBI Taxonomy" id="1195481"/>
    <lineage>
        <taxon>Eukaryota</taxon>
        <taxon>Fungi</taxon>
        <taxon>Fungi incertae sedis</taxon>
        <taxon>Mucoromycota</taxon>
        <taxon>Mucoromycotina</taxon>
        <taxon>Mucoromycetes</taxon>
        <taxon>Mucorales</taxon>
        <taxon>Lichtheimiaceae</taxon>
        <taxon>Circinella</taxon>
    </lineage>
</organism>
<dbReference type="EMBL" id="JAEPRB010001100">
    <property type="protein sequence ID" value="KAG2207823.1"/>
    <property type="molecule type" value="Genomic_DNA"/>
</dbReference>